<evidence type="ECO:0000256" key="9">
    <source>
        <dbReference type="ARBA" id="ARBA00023136"/>
    </source>
</evidence>
<evidence type="ECO:0000256" key="1">
    <source>
        <dbReference type="ARBA" id="ARBA00004571"/>
    </source>
</evidence>
<dbReference type="PROSITE" id="PS52016">
    <property type="entry name" value="TONB_DEPENDENT_REC_3"/>
    <property type="match status" value="1"/>
</dbReference>
<feature type="chain" id="PRO_5039503681" evidence="13">
    <location>
        <begin position="25"/>
        <end position="763"/>
    </location>
</feature>
<feature type="domain" description="TonB-dependent receptor-like beta-barrel" evidence="14">
    <location>
        <begin position="307"/>
        <end position="719"/>
    </location>
</feature>
<comment type="caution">
    <text evidence="16">The sequence shown here is derived from an EMBL/GenBank/DDBJ whole genome shotgun (WGS) entry which is preliminary data.</text>
</comment>
<dbReference type="InterPro" id="IPR000531">
    <property type="entry name" value="Beta-barrel_TonB"/>
</dbReference>
<protein>
    <submittedName>
        <fullName evidence="16">TonB-dependent receptor</fullName>
    </submittedName>
</protein>
<evidence type="ECO:0000259" key="15">
    <source>
        <dbReference type="Pfam" id="PF07715"/>
    </source>
</evidence>
<evidence type="ECO:0000256" key="3">
    <source>
        <dbReference type="ARBA" id="ARBA00022452"/>
    </source>
</evidence>
<proteinExistence type="inferred from homology"/>
<dbReference type="AlphaFoldDB" id="A0A9E5MN46"/>
<dbReference type="GO" id="GO:0006826">
    <property type="term" value="P:iron ion transport"/>
    <property type="evidence" value="ECO:0007669"/>
    <property type="project" value="UniProtKB-KW"/>
</dbReference>
<dbReference type="PANTHER" id="PTHR32552:SF81">
    <property type="entry name" value="TONB-DEPENDENT OUTER MEMBRANE RECEPTOR"/>
    <property type="match status" value="1"/>
</dbReference>
<keyword evidence="2 11" id="KW-0813">Transport</keyword>
<evidence type="ECO:0000256" key="13">
    <source>
        <dbReference type="SAM" id="SignalP"/>
    </source>
</evidence>
<comment type="similarity">
    <text evidence="11 12">Belongs to the TonB-dependent receptor family.</text>
</comment>
<dbReference type="InterPro" id="IPR036942">
    <property type="entry name" value="Beta-barrel_TonB_sf"/>
</dbReference>
<reference evidence="16" key="1">
    <citation type="submission" date="2020-03" db="EMBL/GenBank/DDBJ databases">
        <authorList>
            <person name="Guo F."/>
        </authorList>
    </citation>
    <scope>NUCLEOTIDE SEQUENCE</scope>
    <source>
        <strain evidence="16">JCM 30134</strain>
    </source>
</reference>
<keyword evidence="3 11" id="KW-1134">Transmembrane beta strand</keyword>
<dbReference type="InterPro" id="IPR012910">
    <property type="entry name" value="Plug_dom"/>
</dbReference>
<sequence>MKVFNKQALALGIAMATVGGQAMAQQGNSEERMFFLEEIVVTAQKREQSLNDVPVSVAVVTGDDLKNSGTQDFQAMADSVPSLSITNVANITAISIRGIGTTDNGGFEQSVGLFIDGVQQPKDRLYRATSFLDVGSIQVLRGPQGTLFGKNTTAGAMMLTSNRPTQDFEGSVTTGYTFDEGGIGGNNGGYSVEGFLSGGLTNTLSARLTFRQIEDEGYFTNFTPDGEENVNDKSQQALRLSVLWQPNDNFDALLKLEKGRVRETGEPNRTFNHDTAYSTSLGITPDIVNAAAMFAGQNVVPLKEGSYAQSWNTGFDDTNSEAATLTMNWYAGEYTLMSISGHTAFDYQQNRDSDWISADLANQDDTQDYDAFSQEFRLVSPQGQTVEYVAGLYYQTTSDESNETRNLNASILGLPNAIASRDYQQDGETYAIYGNADIHLADNWTLTLGVNYTYENKDATRDLSVSGDPGASTVLALLTGDVAHHMEGDRSVDQFNSSVKLSWNVTDETMLYVSAAQAFKSGGFDETGGQGDDPGEYLVDPAQFEFDDEKVLSMEVGGKGTYLDGRLSANWAAFYVEMTDRQFSRYVPGTGFIVGNSGQVDYSGVELETQFLITENLKWDLQLSYLNGEIVEPISSPNAAGLEKKGPTKNANWGGTNTLSYDYYVGDYLFNAKMVNIYDGATDFNGANLDRESTVRTNLRFGFGSSDGAWDVAFLVNNVTDEEVVLAYQQSNFFDASAAGVGTAAEAWVRPPRSYMLQGTYNF</sequence>
<dbReference type="Gene3D" id="2.40.170.20">
    <property type="entry name" value="TonB-dependent receptor, beta-barrel domain"/>
    <property type="match status" value="1"/>
</dbReference>
<keyword evidence="9 11" id="KW-0472">Membrane</keyword>
<evidence type="ECO:0000256" key="2">
    <source>
        <dbReference type="ARBA" id="ARBA00022448"/>
    </source>
</evidence>
<comment type="subcellular location">
    <subcellularLocation>
        <location evidence="1 11">Cell outer membrane</location>
        <topology evidence="1 11">Multi-pass membrane protein</topology>
    </subcellularLocation>
</comment>
<dbReference type="EMBL" id="JAAONZ010000016">
    <property type="protein sequence ID" value="NHO67318.1"/>
    <property type="molecule type" value="Genomic_DNA"/>
</dbReference>
<dbReference type="Pfam" id="PF00593">
    <property type="entry name" value="TonB_dep_Rec_b-barrel"/>
    <property type="match status" value="1"/>
</dbReference>
<evidence type="ECO:0000256" key="11">
    <source>
        <dbReference type="PROSITE-ProRule" id="PRU01360"/>
    </source>
</evidence>
<feature type="signal peptide" evidence="13">
    <location>
        <begin position="1"/>
        <end position="24"/>
    </location>
</feature>
<dbReference type="GO" id="GO:0009279">
    <property type="term" value="C:cell outer membrane"/>
    <property type="evidence" value="ECO:0007669"/>
    <property type="project" value="UniProtKB-SubCell"/>
</dbReference>
<dbReference type="SUPFAM" id="SSF56935">
    <property type="entry name" value="Porins"/>
    <property type="match status" value="1"/>
</dbReference>
<feature type="domain" description="TonB-dependent receptor plug" evidence="15">
    <location>
        <begin position="50"/>
        <end position="156"/>
    </location>
</feature>
<evidence type="ECO:0000256" key="8">
    <source>
        <dbReference type="ARBA" id="ARBA00023077"/>
    </source>
</evidence>
<keyword evidence="6" id="KW-0408">Iron</keyword>
<keyword evidence="16" id="KW-0675">Receptor</keyword>
<organism evidence="16 17">
    <name type="scientific">Pseudomaricurvus hydrocarbonicus</name>
    <dbReference type="NCBI Taxonomy" id="1470433"/>
    <lineage>
        <taxon>Bacteria</taxon>
        <taxon>Pseudomonadati</taxon>
        <taxon>Pseudomonadota</taxon>
        <taxon>Gammaproteobacteria</taxon>
        <taxon>Cellvibrionales</taxon>
        <taxon>Cellvibrionaceae</taxon>
        <taxon>Pseudomaricurvus</taxon>
    </lineage>
</organism>
<dbReference type="PANTHER" id="PTHR32552">
    <property type="entry name" value="FERRICHROME IRON RECEPTOR-RELATED"/>
    <property type="match status" value="1"/>
</dbReference>
<keyword evidence="10 11" id="KW-0998">Cell outer membrane</keyword>
<dbReference type="Pfam" id="PF07715">
    <property type="entry name" value="Plug"/>
    <property type="match status" value="1"/>
</dbReference>
<dbReference type="InterPro" id="IPR039426">
    <property type="entry name" value="TonB-dep_rcpt-like"/>
</dbReference>
<evidence type="ECO:0000256" key="7">
    <source>
        <dbReference type="ARBA" id="ARBA00023065"/>
    </source>
</evidence>
<evidence type="ECO:0000256" key="5">
    <source>
        <dbReference type="ARBA" id="ARBA00022692"/>
    </source>
</evidence>
<keyword evidence="4" id="KW-0410">Iron transport</keyword>
<keyword evidence="13" id="KW-0732">Signal</keyword>
<evidence type="ECO:0000259" key="14">
    <source>
        <dbReference type="Pfam" id="PF00593"/>
    </source>
</evidence>
<keyword evidence="17" id="KW-1185">Reference proteome</keyword>
<keyword evidence="7" id="KW-0406">Ion transport</keyword>
<accession>A0A9E5MN46</accession>
<evidence type="ECO:0000256" key="6">
    <source>
        <dbReference type="ARBA" id="ARBA00023004"/>
    </source>
</evidence>
<dbReference type="Proteomes" id="UP000787472">
    <property type="component" value="Unassembled WGS sequence"/>
</dbReference>
<keyword evidence="8 12" id="KW-0798">TonB box</keyword>
<name>A0A9E5MN46_9GAMM</name>
<evidence type="ECO:0000313" key="17">
    <source>
        <dbReference type="Proteomes" id="UP000787472"/>
    </source>
</evidence>
<keyword evidence="5 11" id="KW-0812">Transmembrane</keyword>
<gene>
    <name evidence="16" type="ORF">G8770_17365</name>
</gene>
<evidence type="ECO:0000256" key="4">
    <source>
        <dbReference type="ARBA" id="ARBA00022496"/>
    </source>
</evidence>
<evidence type="ECO:0000313" key="16">
    <source>
        <dbReference type="EMBL" id="NHO67318.1"/>
    </source>
</evidence>
<dbReference type="RefSeq" id="WP_167189813.1">
    <property type="nucleotide sequence ID" value="NZ_JAAONZ010000016.1"/>
</dbReference>
<evidence type="ECO:0000256" key="12">
    <source>
        <dbReference type="RuleBase" id="RU003357"/>
    </source>
</evidence>
<evidence type="ECO:0000256" key="10">
    <source>
        <dbReference type="ARBA" id="ARBA00023237"/>
    </source>
</evidence>